<protein>
    <submittedName>
        <fullName evidence="2">Uncharacterized protein</fullName>
    </submittedName>
</protein>
<dbReference type="Gene3D" id="3.40.50.1820">
    <property type="entry name" value="alpha/beta hydrolase"/>
    <property type="match status" value="1"/>
</dbReference>
<dbReference type="PANTHER" id="PTHR46438:SF7">
    <property type="entry name" value="ALPHA_BETA-HYDROLASES SUPERFAMILY PROTEIN"/>
    <property type="match status" value="1"/>
</dbReference>
<organism evidence="2 3">
    <name type="scientific">Ilex paraguariensis</name>
    <name type="common">yerba mate</name>
    <dbReference type="NCBI Taxonomy" id="185542"/>
    <lineage>
        <taxon>Eukaryota</taxon>
        <taxon>Viridiplantae</taxon>
        <taxon>Streptophyta</taxon>
        <taxon>Embryophyta</taxon>
        <taxon>Tracheophyta</taxon>
        <taxon>Spermatophyta</taxon>
        <taxon>Magnoliopsida</taxon>
        <taxon>eudicotyledons</taxon>
        <taxon>Gunneridae</taxon>
        <taxon>Pentapetalae</taxon>
        <taxon>asterids</taxon>
        <taxon>campanulids</taxon>
        <taxon>Aquifoliales</taxon>
        <taxon>Aquifoliaceae</taxon>
        <taxon>Ilex</taxon>
    </lineage>
</organism>
<dbReference type="AlphaFoldDB" id="A0ABC8S1P4"/>
<evidence type="ECO:0000256" key="1">
    <source>
        <dbReference type="SAM" id="MobiDB-lite"/>
    </source>
</evidence>
<evidence type="ECO:0000313" key="3">
    <source>
        <dbReference type="Proteomes" id="UP001642360"/>
    </source>
</evidence>
<keyword evidence="3" id="KW-1185">Reference proteome</keyword>
<proteinExistence type="predicted"/>
<comment type="caution">
    <text evidence="2">The sequence shown here is derived from an EMBL/GenBank/DDBJ whole genome shotgun (WGS) entry which is preliminary data.</text>
</comment>
<dbReference type="EMBL" id="CAUOFW020002094">
    <property type="protein sequence ID" value="CAK9151115.1"/>
    <property type="molecule type" value="Genomic_DNA"/>
</dbReference>
<dbReference type="PANTHER" id="PTHR46438">
    <property type="entry name" value="ALPHA/BETA-HYDROLASES SUPERFAMILY PROTEIN"/>
    <property type="match status" value="1"/>
</dbReference>
<dbReference type="InterPro" id="IPR029058">
    <property type="entry name" value="AB_hydrolase_fold"/>
</dbReference>
<reference evidence="2 3" key="1">
    <citation type="submission" date="2024-02" db="EMBL/GenBank/DDBJ databases">
        <authorList>
            <person name="Vignale AGUSTIN F."/>
            <person name="Sosa J E."/>
            <person name="Modenutti C."/>
        </authorList>
    </citation>
    <scope>NUCLEOTIDE SEQUENCE [LARGE SCALE GENOMIC DNA]</scope>
</reference>
<evidence type="ECO:0000313" key="2">
    <source>
        <dbReference type="EMBL" id="CAK9151115.1"/>
    </source>
</evidence>
<sequence>MVVAVNAPPHSFLPSELPSLFIGTSSANHSQLSASSSLPLEGLRPSQKQRRKGFRGKVVSYHHDTSLRCYHKLKPIISSTTTTCSTASTVSTVTGEIKELLEVTEIKERCKKWQWRGHSINYLIYQGKDYEKLNYDDKPSTNLNPPLLLVHGFGASIAHWRRSAEAIAAAPAPIDVNSRFYVIDSLSISPLVPFLFGSSHGIHCILFNLV</sequence>
<gene>
    <name evidence="2" type="ORF">ILEXP_LOCUS19270</name>
</gene>
<accession>A0ABC8S1P4</accession>
<name>A0ABC8S1P4_9AQUA</name>
<feature type="region of interest" description="Disordered" evidence="1">
    <location>
        <begin position="33"/>
        <end position="55"/>
    </location>
</feature>
<dbReference type="SUPFAM" id="SSF53474">
    <property type="entry name" value="alpha/beta-Hydrolases"/>
    <property type="match status" value="1"/>
</dbReference>
<dbReference type="Proteomes" id="UP001642360">
    <property type="component" value="Unassembled WGS sequence"/>
</dbReference>